<organism evidence="1 2">
    <name type="scientific">Halorubellus litoreus</name>
    <dbReference type="NCBI Taxonomy" id="755308"/>
    <lineage>
        <taxon>Archaea</taxon>
        <taxon>Methanobacteriati</taxon>
        <taxon>Methanobacteriota</taxon>
        <taxon>Stenosarchaea group</taxon>
        <taxon>Halobacteria</taxon>
        <taxon>Halobacteriales</taxon>
        <taxon>Halorubellaceae</taxon>
        <taxon>Halorubellus</taxon>
    </lineage>
</organism>
<proteinExistence type="predicted"/>
<evidence type="ECO:0000313" key="1">
    <source>
        <dbReference type="EMBL" id="MFC6953888.1"/>
    </source>
</evidence>
<accession>A0ABD5VGA8</accession>
<dbReference type="RefSeq" id="WP_336350837.1">
    <property type="nucleotide sequence ID" value="NZ_JAZAQL010000002.1"/>
</dbReference>
<gene>
    <name evidence="1" type="ORF">ACFQGB_13530</name>
</gene>
<reference evidence="1 2" key="1">
    <citation type="journal article" date="2019" name="Int. J. Syst. Evol. Microbiol.">
        <title>The Global Catalogue of Microorganisms (GCM) 10K type strain sequencing project: providing services to taxonomists for standard genome sequencing and annotation.</title>
        <authorList>
            <consortium name="The Broad Institute Genomics Platform"/>
            <consortium name="The Broad Institute Genome Sequencing Center for Infectious Disease"/>
            <person name="Wu L."/>
            <person name="Ma J."/>
        </authorList>
    </citation>
    <scope>NUCLEOTIDE SEQUENCE [LARGE SCALE GENOMIC DNA]</scope>
    <source>
        <strain evidence="1 2">GX26</strain>
    </source>
</reference>
<protein>
    <submittedName>
        <fullName evidence="1">Uncharacterized protein</fullName>
    </submittedName>
</protein>
<comment type="caution">
    <text evidence="1">The sequence shown here is derived from an EMBL/GenBank/DDBJ whole genome shotgun (WGS) entry which is preliminary data.</text>
</comment>
<dbReference type="Proteomes" id="UP001596395">
    <property type="component" value="Unassembled WGS sequence"/>
</dbReference>
<dbReference type="EMBL" id="JBHSXN010000002">
    <property type="protein sequence ID" value="MFC6953888.1"/>
    <property type="molecule type" value="Genomic_DNA"/>
</dbReference>
<sequence>MHGTNFKIDSELRKHGQVLDLPAAAKTVSVEPVGAGYVRVTYLKPVQEIAVETPRDAEDAMAYVD</sequence>
<dbReference type="AlphaFoldDB" id="A0ABD5VGA8"/>
<keyword evidence="2" id="KW-1185">Reference proteome</keyword>
<name>A0ABD5VGA8_9EURY</name>
<evidence type="ECO:0000313" key="2">
    <source>
        <dbReference type="Proteomes" id="UP001596395"/>
    </source>
</evidence>